<protein>
    <submittedName>
        <fullName evidence="2">Conjugal transfer protein TraC</fullName>
    </submittedName>
</protein>
<dbReference type="PANTHER" id="PTHR38467">
    <property type="match status" value="1"/>
</dbReference>
<dbReference type="InterPro" id="IPR043964">
    <property type="entry name" value="P-loop_TraG"/>
</dbReference>
<proteinExistence type="predicted"/>
<dbReference type="InterPro" id="IPR027417">
    <property type="entry name" value="P-loop_NTPase"/>
</dbReference>
<dbReference type="Pfam" id="PF11130">
    <property type="entry name" value="TraC_F_IV"/>
    <property type="match status" value="1"/>
</dbReference>
<dbReference type="EMBL" id="JAAOMA010000042">
    <property type="protein sequence ID" value="NHR07799.1"/>
    <property type="molecule type" value="Genomic_DNA"/>
</dbReference>
<dbReference type="Gene3D" id="3.40.50.300">
    <property type="entry name" value="P-loop containing nucleotide triphosphate hydrolases"/>
    <property type="match status" value="1"/>
</dbReference>
<evidence type="ECO:0000313" key="2">
    <source>
        <dbReference type="EMBL" id="NHR07799.1"/>
    </source>
</evidence>
<evidence type="ECO:0000313" key="3">
    <source>
        <dbReference type="Proteomes" id="UP001515641"/>
    </source>
</evidence>
<name>A0ABX0LE15_9NEIS</name>
<dbReference type="InterPro" id="IPR053155">
    <property type="entry name" value="F-pilin_assembly_TraC"/>
</dbReference>
<dbReference type="Pfam" id="PF19044">
    <property type="entry name" value="P-loop_TraG"/>
    <property type="match status" value="1"/>
</dbReference>
<feature type="domain" description="TraG P-loop" evidence="1">
    <location>
        <begin position="449"/>
        <end position="817"/>
    </location>
</feature>
<sequence length="866" mass="97517">MKQVNSPPRIETEYASGFIHLETYHDDLIVTKAPGEPLYIGKVYEMSPLTGGGGEFGSVVVNMFKSVPDETIIQHSEIIPPDFSAPNKYLQRKNTSNSVIKELLYRQASVLEKALTVGWQEDMPILNKKTIILTVSIPVGDLSRKTLDEAEQHQTAFLTSIRSCGFHDARVLSIGETLGVYRMFGQIFTPRQNVEMDPMLEVRYQAYGPGDKFDFRLPHVGILSNDVFCAGVTPKAYPKQVTHDMMNLLIGAPMNKGTVAEGGGHRINTPFIINTTIRVAQQRKESERVKRAIESRSGTGKALPFKLGDEDTKETLKDLHNLQKACSNENDKYVYTSTHIFVFAKSREEALHARAQLKTSLDLMKYDAREIVDDLLPRFVQCLPLNYSNNIAKKLACETIMPASSAACLLPIYGDQHGNADPINGVSGSPFITRRGETYYFNPFRSNGNYNGMLHAKSGAGKTVALQYFILNLLADNVKVLFFDNGRSVEKFCRSVDGDFIDFRINAYNKPSLNPFTGLDDAAFDQEMENITALLLLMAYEDDNMDPMASIAMREAVKSAYASTPGYTEIEHVIQSLESTKRNTADAQREEQIIIAVTNLIPRLRAFIESPTRGAFFRGPSTLNPNSQFTVFEMKGLEGDPHLHKVVMFFTMNTSLSQMAKLTGIPKICFIDEAAHHLKDKRAAEALDGLYRKGRKDQFSTWIITQSPRDLPGTEGGEVILSQSNYKIVMQQEIEEIEKAISEKVIGGRFKDDPYFQRLIRDVTTRKGVFSELLIMNDDSYEVVRLYLDRFVAAMFSSEGEERVKVFELMDQGMDPISALDQIMGNTKRRRSRWIEDFIDNIRGTEKISPEQLLEEITEKILSIKQ</sequence>
<reference evidence="2 3" key="1">
    <citation type="submission" date="2020-03" db="EMBL/GenBank/DDBJ databases">
        <title>Draft genome sequence of environmentally isolated cultures.</title>
        <authorList>
            <person name="Wilson H.S."/>
            <person name="De Leon M.E."/>
        </authorList>
    </citation>
    <scope>NUCLEOTIDE SEQUENCE [LARGE SCALE GENOMIC DNA]</scope>
    <source>
        <strain evidence="2 3">HSC-31F16</strain>
    </source>
</reference>
<dbReference type="Gene3D" id="1.10.8.730">
    <property type="match status" value="1"/>
</dbReference>
<dbReference type="SUPFAM" id="SSF52540">
    <property type="entry name" value="P-loop containing nucleoside triphosphate hydrolases"/>
    <property type="match status" value="1"/>
</dbReference>
<gene>
    <name evidence="2" type="ORF">HA052_21650</name>
</gene>
<dbReference type="RefSeq" id="WP_166453548.1">
    <property type="nucleotide sequence ID" value="NZ_JAAOMA010000042.1"/>
</dbReference>
<accession>A0ABX0LE15</accession>
<dbReference type="InterPro" id="IPR025955">
    <property type="entry name" value="TraC/Conjuga_ATPase"/>
</dbReference>
<comment type="caution">
    <text evidence="2">The sequence shown here is derived from an EMBL/GenBank/DDBJ whole genome shotgun (WGS) entry which is preliminary data.</text>
</comment>
<keyword evidence="3" id="KW-1185">Reference proteome</keyword>
<evidence type="ECO:0000259" key="1">
    <source>
        <dbReference type="Pfam" id="PF19044"/>
    </source>
</evidence>
<organism evidence="2 3">
    <name type="scientific">Chromobacterium fluminis</name>
    <dbReference type="NCBI Taxonomy" id="3044269"/>
    <lineage>
        <taxon>Bacteria</taxon>
        <taxon>Pseudomonadati</taxon>
        <taxon>Pseudomonadota</taxon>
        <taxon>Betaproteobacteria</taxon>
        <taxon>Neisseriales</taxon>
        <taxon>Chromobacteriaceae</taxon>
        <taxon>Chromobacterium</taxon>
    </lineage>
</organism>
<dbReference type="PANTHER" id="PTHR38467:SF1">
    <property type="entry name" value="CONJUGATIVE TRANSFER: ASSEMBLY"/>
    <property type="match status" value="1"/>
</dbReference>
<dbReference type="Proteomes" id="UP001515641">
    <property type="component" value="Unassembled WGS sequence"/>
</dbReference>